<organism evidence="1 2">
    <name type="scientific">Chryseobacterium scophthalmum</name>
    <dbReference type="NCBI Taxonomy" id="59733"/>
    <lineage>
        <taxon>Bacteria</taxon>
        <taxon>Pseudomonadati</taxon>
        <taxon>Bacteroidota</taxon>
        <taxon>Flavobacteriia</taxon>
        <taxon>Flavobacteriales</taxon>
        <taxon>Weeksellaceae</taxon>
        <taxon>Chryseobacterium group</taxon>
        <taxon>Chryseobacterium</taxon>
    </lineage>
</organism>
<accession>A0A1N6EU22</accession>
<gene>
    <name evidence="1" type="ORF">SAMN05421769_0696</name>
</gene>
<reference evidence="2" key="1">
    <citation type="submission" date="2016-12" db="EMBL/GenBank/DDBJ databases">
        <authorList>
            <person name="Varghese N."/>
            <person name="Submissions S."/>
        </authorList>
    </citation>
    <scope>NUCLEOTIDE SEQUENCE [LARGE SCALE GENOMIC DNA]</scope>
    <source>
        <strain evidence="2">DSM 16779</strain>
    </source>
</reference>
<name>A0A1N6EU22_9FLAO</name>
<protein>
    <submittedName>
        <fullName evidence="1">Uncharacterized protein</fullName>
    </submittedName>
</protein>
<sequence length="475" mass="55245">MKFSTIFNIARDLDDKWFDPILKRDTKLFIDPFLLFKAEDELFGKSYDNTISFFNKAFEIAAVSKKNNSDMRYKQLLRMMSFPEVSEICLGYAESDTGGSGSGGSFSKIIVDSIFDSIEMGVTNYNFFEEIGLFNLGFGCDRISDMTATLVKRELIEYTQRICTKHGVKTDIIKIKQYEFNNRFNRWESKEVSLPINPYNKEAIILVPQKFLRELPTINASDFWDYCWDNLNEEIREQYSLEIKGNLKKSDLIQIARQNRQWVNNFEDFLKRTGSNPYDIVKDASGLYQWINTTEEFTKENQIKNIDVISDKDFENFVHTVVNNFVHFLENNSGYKLLWNDNKKHKKEEAVQLIFYGIVVHYCEANNIDLNREVNLGRGPVDFKFSSGYNNKFLIEIKQANNSKFWNGLEIQLVKYLEVEKNKNGIFIAVCYSEKELNNVSNIQKNVDSLNKKLGTNIHSYVIDATPEKPSASKL</sequence>
<keyword evidence="2" id="KW-1185">Reference proteome</keyword>
<dbReference type="AlphaFoldDB" id="A0A1N6EU22"/>
<dbReference type="OrthoDB" id="212459at2"/>
<dbReference type="Proteomes" id="UP000184782">
    <property type="component" value="Unassembled WGS sequence"/>
</dbReference>
<dbReference type="RefSeq" id="WP_074228787.1">
    <property type="nucleotide sequence ID" value="NZ_FSRQ01000001.1"/>
</dbReference>
<proteinExistence type="predicted"/>
<evidence type="ECO:0000313" key="1">
    <source>
        <dbReference type="EMBL" id="SIN86490.1"/>
    </source>
</evidence>
<evidence type="ECO:0000313" key="2">
    <source>
        <dbReference type="Proteomes" id="UP000184782"/>
    </source>
</evidence>
<dbReference type="EMBL" id="FSRQ01000001">
    <property type="protein sequence ID" value="SIN86490.1"/>
    <property type="molecule type" value="Genomic_DNA"/>
</dbReference>